<dbReference type="PANTHER" id="PTHR35617:SF3">
    <property type="entry name" value="CORE-BINDING (CB) DOMAIN-CONTAINING PROTEIN"/>
    <property type="match status" value="1"/>
</dbReference>
<keyword evidence="1" id="KW-0233">DNA recombination</keyword>
<dbReference type="InterPro" id="IPR011010">
    <property type="entry name" value="DNA_brk_join_enz"/>
</dbReference>
<name>A0AAV4FGR4_9GAST</name>
<organism evidence="2 3">
    <name type="scientific">Elysia marginata</name>
    <dbReference type="NCBI Taxonomy" id="1093978"/>
    <lineage>
        <taxon>Eukaryota</taxon>
        <taxon>Metazoa</taxon>
        <taxon>Spiralia</taxon>
        <taxon>Lophotrochozoa</taxon>
        <taxon>Mollusca</taxon>
        <taxon>Gastropoda</taxon>
        <taxon>Heterobranchia</taxon>
        <taxon>Euthyneura</taxon>
        <taxon>Panpulmonata</taxon>
        <taxon>Sacoglossa</taxon>
        <taxon>Placobranchoidea</taxon>
        <taxon>Plakobranchidae</taxon>
        <taxon>Elysia</taxon>
    </lineage>
</organism>
<evidence type="ECO:0000313" key="2">
    <source>
        <dbReference type="EMBL" id="GFR72060.1"/>
    </source>
</evidence>
<protein>
    <submittedName>
        <fullName evidence="2">Site-specific recombinase, phage integrase family</fullName>
    </submittedName>
</protein>
<keyword evidence="3" id="KW-1185">Reference proteome</keyword>
<gene>
    <name evidence="2" type="ORF">ElyMa_003830400</name>
</gene>
<dbReference type="GO" id="GO:0003677">
    <property type="term" value="F:DNA binding"/>
    <property type="evidence" value="ECO:0007669"/>
    <property type="project" value="InterPro"/>
</dbReference>
<evidence type="ECO:0000256" key="1">
    <source>
        <dbReference type="ARBA" id="ARBA00023172"/>
    </source>
</evidence>
<accession>A0AAV4FGR4</accession>
<dbReference type="Proteomes" id="UP000762676">
    <property type="component" value="Unassembled WGS sequence"/>
</dbReference>
<comment type="caution">
    <text evidence="2">The sequence shown here is derived from an EMBL/GenBank/DDBJ whole genome shotgun (WGS) entry which is preliminary data.</text>
</comment>
<dbReference type="Gene3D" id="1.10.443.10">
    <property type="entry name" value="Intergrase catalytic core"/>
    <property type="match status" value="1"/>
</dbReference>
<dbReference type="GO" id="GO:0015074">
    <property type="term" value="P:DNA integration"/>
    <property type="evidence" value="ECO:0007669"/>
    <property type="project" value="InterPro"/>
</dbReference>
<dbReference type="AlphaFoldDB" id="A0AAV4FGR4"/>
<evidence type="ECO:0000313" key="3">
    <source>
        <dbReference type="Proteomes" id="UP000762676"/>
    </source>
</evidence>
<dbReference type="EMBL" id="BMAT01007816">
    <property type="protein sequence ID" value="GFR72060.1"/>
    <property type="molecule type" value="Genomic_DNA"/>
</dbReference>
<proteinExistence type="predicted"/>
<dbReference type="InterPro" id="IPR013762">
    <property type="entry name" value="Integrase-like_cat_sf"/>
</dbReference>
<dbReference type="GO" id="GO:0006310">
    <property type="term" value="P:DNA recombination"/>
    <property type="evidence" value="ECO:0007669"/>
    <property type="project" value="UniProtKB-KW"/>
</dbReference>
<dbReference type="SUPFAM" id="SSF56349">
    <property type="entry name" value="DNA breaking-rejoining enzymes"/>
    <property type="match status" value="1"/>
</dbReference>
<sequence length="113" mass="12485">MLRTEPMRTENKSARLLLSYKKPYLPISRDTFGRWIKAILAMAGVDTSFPAHSTRSASTSAASKAGVLLKTILEAAGWSQETKFTRFYKKQVFPNFGQSLLSSHITKSSSALA</sequence>
<dbReference type="PANTHER" id="PTHR35617">
    <property type="entry name" value="PHAGE_INTEGRASE DOMAIN-CONTAINING PROTEIN"/>
    <property type="match status" value="1"/>
</dbReference>
<reference evidence="2 3" key="1">
    <citation type="journal article" date="2021" name="Elife">
        <title>Chloroplast acquisition without the gene transfer in kleptoplastic sea slugs, Plakobranchus ocellatus.</title>
        <authorList>
            <person name="Maeda T."/>
            <person name="Takahashi S."/>
            <person name="Yoshida T."/>
            <person name="Shimamura S."/>
            <person name="Takaki Y."/>
            <person name="Nagai Y."/>
            <person name="Toyoda A."/>
            <person name="Suzuki Y."/>
            <person name="Arimoto A."/>
            <person name="Ishii H."/>
            <person name="Satoh N."/>
            <person name="Nishiyama T."/>
            <person name="Hasebe M."/>
            <person name="Maruyama T."/>
            <person name="Minagawa J."/>
            <person name="Obokata J."/>
            <person name="Shigenobu S."/>
        </authorList>
    </citation>
    <scope>NUCLEOTIDE SEQUENCE [LARGE SCALE GENOMIC DNA]</scope>
</reference>